<dbReference type="PANTHER" id="PTHR47074">
    <property type="entry name" value="BNAC02G40300D PROTEIN"/>
    <property type="match status" value="1"/>
</dbReference>
<comment type="caution">
    <text evidence="2">The sequence shown here is derived from an EMBL/GenBank/DDBJ whole genome shotgun (WGS) entry which is preliminary data.</text>
</comment>
<dbReference type="InterPro" id="IPR052929">
    <property type="entry name" value="RNase_H-like_EbsB-rel"/>
</dbReference>
<feature type="domain" description="Reverse transcriptase zinc-binding" evidence="1">
    <location>
        <begin position="27"/>
        <end position="113"/>
    </location>
</feature>
<accession>A0ABR2F7W6</accession>
<organism evidence="2 3">
    <name type="scientific">Hibiscus sabdariffa</name>
    <name type="common">roselle</name>
    <dbReference type="NCBI Taxonomy" id="183260"/>
    <lineage>
        <taxon>Eukaryota</taxon>
        <taxon>Viridiplantae</taxon>
        <taxon>Streptophyta</taxon>
        <taxon>Embryophyta</taxon>
        <taxon>Tracheophyta</taxon>
        <taxon>Spermatophyta</taxon>
        <taxon>Magnoliopsida</taxon>
        <taxon>eudicotyledons</taxon>
        <taxon>Gunneridae</taxon>
        <taxon>Pentapetalae</taxon>
        <taxon>rosids</taxon>
        <taxon>malvids</taxon>
        <taxon>Malvales</taxon>
        <taxon>Malvaceae</taxon>
        <taxon>Malvoideae</taxon>
        <taxon>Hibiscus</taxon>
    </lineage>
</organism>
<keyword evidence="3" id="KW-1185">Reference proteome</keyword>
<gene>
    <name evidence="2" type="ORF">V6N12_062118</name>
</gene>
<protein>
    <recommendedName>
        <fullName evidence="1">Reverse transcriptase zinc-binding domain-containing protein</fullName>
    </recommendedName>
</protein>
<dbReference type="InterPro" id="IPR026960">
    <property type="entry name" value="RVT-Znf"/>
</dbReference>
<dbReference type="Proteomes" id="UP001472677">
    <property type="component" value="Unassembled WGS sequence"/>
</dbReference>
<evidence type="ECO:0000313" key="2">
    <source>
        <dbReference type="EMBL" id="KAK8574424.1"/>
    </source>
</evidence>
<dbReference type="Pfam" id="PF13966">
    <property type="entry name" value="zf-RVT"/>
    <property type="match status" value="1"/>
</dbReference>
<dbReference type="PANTHER" id="PTHR47074:SF73">
    <property type="entry name" value="OS04G0448401 PROTEIN"/>
    <property type="match status" value="1"/>
</dbReference>
<evidence type="ECO:0000259" key="1">
    <source>
        <dbReference type="Pfam" id="PF13966"/>
    </source>
</evidence>
<dbReference type="EMBL" id="JBBPBM010000007">
    <property type="protein sequence ID" value="KAK8574424.1"/>
    <property type="molecule type" value="Genomic_DNA"/>
</dbReference>
<name>A0ABR2F7W6_9ROSI</name>
<proteinExistence type="predicted"/>
<sequence>MVSSDGEWRWDLVEGLLPVDILLRVAFSIKSAYRIRNGIVEGPNEDIWKVIARFKGTQWMRIFLWLACCDRIMTNSERMKRHFVSDARCGLCGAEVEDVDHILRRCPNSLLVWRQLVRADRMLEFMSCDIKSWIKLNLTQPHRFAIDITDWDLMFGGVCWFIWLRRNDLVFNAGHEEEVRQPVLDRARHWLASVVATQGDSVVSRHLPSQCGREPVSWSPPPHGWVKLNTDAARVDQNGYMSCGGLARDEHGSWMFSTSYLGDG</sequence>
<reference evidence="2 3" key="1">
    <citation type="journal article" date="2024" name="G3 (Bethesda)">
        <title>Genome assembly of Hibiscus sabdariffa L. provides insights into metabolisms of medicinal natural products.</title>
        <authorList>
            <person name="Kim T."/>
        </authorList>
    </citation>
    <scope>NUCLEOTIDE SEQUENCE [LARGE SCALE GENOMIC DNA]</scope>
    <source>
        <strain evidence="2">TK-2024</strain>
        <tissue evidence="2">Old leaves</tissue>
    </source>
</reference>
<evidence type="ECO:0000313" key="3">
    <source>
        <dbReference type="Proteomes" id="UP001472677"/>
    </source>
</evidence>